<keyword evidence="2" id="KW-1185">Reference proteome</keyword>
<name>A0A6L3ZIA2_9FLAO</name>
<dbReference type="InterPro" id="IPR027829">
    <property type="entry name" value="DUF4625"/>
</dbReference>
<dbReference type="Pfam" id="PF15418">
    <property type="entry name" value="DUF4625"/>
    <property type="match status" value="2"/>
</dbReference>
<dbReference type="PROSITE" id="PS51257">
    <property type="entry name" value="PROKAR_LIPOPROTEIN"/>
    <property type="match status" value="1"/>
</dbReference>
<accession>A0A6L3ZIA2</accession>
<dbReference type="OrthoDB" id="978436at2"/>
<dbReference type="AlphaFoldDB" id="A0A6L3ZIA2"/>
<reference evidence="1 2" key="1">
    <citation type="submission" date="2019-10" db="EMBL/GenBank/DDBJ databases">
        <title>Genome sequence of Phaeocystidibacter marisrubri JCM30614 (type strain).</title>
        <authorList>
            <person name="Bowman J.P."/>
        </authorList>
    </citation>
    <scope>NUCLEOTIDE SEQUENCE [LARGE SCALE GENOMIC DNA]</scope>
    <source>
        <strain evidence="1 2">JCM 30614</strain>
    </source>
</reference>
<dbReference type="EMBL" id="WBVQ01000001">
    <property type="protein sequence ID" value="KAB2817567.1"/>
    <property type="molecule type" value="Genomic_DNA"/>
</dbReference>
<gene>
    <name evidence="1" type="ORF">F8C82_03975</name>
</gene>
<proteinExistence type="predicted"/>
<evidence type="ECO:0000313" key="2">
    <source>
        <dbReference type="Proteomes" id="UP000484164"/>
    </source>
</evidence>
<organism evidence="1 2">
    <name type="scientific">Phaeocystidibacter marisrubri</name>
    <dbReference type="NCBI Taxonomy" id="1577780"/>
    <lineage>
        <taxon>Bacteria</taxon>
        <taxon>Pseudomonadati</taxon>
        <taxon>Bacteroidota</taxon>
        <taxon>Flavobacteriia</taxon>
        <taxon>Flavobacteriales</taxon>
        <taxon>Phaeocystidibacteraceae</taxon>
        <taxon>Phaeocystidibacter</taxon>
    </lineage>
</organism>
<evidence type="ECO:0000313" key="1">
    <source>
        <dbReference type="EMBL" id="KAB2817567.1"/>
    </source>
</evidence>
<dbReference type="Proteomes" id="UP000484164">
    <property type="component" value="Unassembled WGS sequence"/>
</dbReference>
<sequence>MSKMRLLIVPFALLTLVSCTKDKGDTTPPKFVSATVQGESENPIYLNAGTAIGVMAEVSDNEALKQVKIDLHDDFDGHDHNKAGFTPWTYVNIISVNGKSAVAVDTTIIPEEATAGVYHAVLRVLDKAGNEGEFVEKVLIIKNGSEPIISVTAPDFSATPQFAPGDVISLAGSISDVDEFEEIHILLRQQEDVDHYITFGEREFDLADQNVSSFDLSAVSLTIPTDAKAGEYEVAIIAVDKLGNQGIYYGHLRVE</sequence>
<protein>
    <submittedName>
        <fullName evidence="1">DUF4625 domain-containing protein</fullName>
    </submittedName>
</protein>
<comment type="caution">
    <text evidence="1">The sequence shown here is derived from an EMBL/GenBank/DDBJ whole genome shotgun (WGS) entry which is preliminary data.</text>
</comment>